<dbReference type="RefSeq" id="WP_130024122.1">
    <property type="nucleotide sequence ID" value="NZ_SEWF01000077.1"/>
</dbReference>
<name>A0A4Q5LSW5_9BACT</name>
<keyword evidence="2" id="KW-1185">Reference proteome</keyword>
<evidence type="ECO:0000313" key="1">
    <source>
        <dbReference type="EMBL" id="RYU92698.1"/>
    </source>
</evidence>
<organism evidence="1 2">
    <name type="scientific">Emticicia agri</name>
    <dbReference type="NCBI Taxonomy" id="2492393"/>
    <lineage>
        <taxon>Bacteria</taxon>
        <taxon>Pseudomonadati</taxon>
        <taxon>Bacteroidota</taxon>
        <taxon>Cytophagia</taxon>
        <taxon>Cytophagales</taxon>
        <taxon>Leadbetterellaceae</taxon>
        <taxon>Emticicia</taxon>
    </lineage>
</organism>
<gene>
    <name evidence="1" type="ORF">EWM59_25825</name>
</gene>
<reference evidence="1 2" key="1">
    <citation type="submission" date="2019-02" db="EMBL/GenBank/DDBJ databases">
        <title>Bacterial novel species Emticicia sp. 17J42-9 isolated from soil.</title>
        <authorList>
            <person name="Jung H.-Y."/>
        </authorList>
    </citation>
    <scope>NUCLEOTIDE SEQUENCE [LARGE SCALE GENOMIC DNA]</scope>
    <source>
        <strain evidence="1 2">17J42-9</strain>
    </source>
</reference>
<protein>
    <submittedName>
        <fullName evidence="1">Uncharacterized protein</fullName>
    </submittedName>
</protein>
<proteinExistence type="predicted"/>
<dbReference type="OrthoDB" id="9861199at2"/>
<sequence>MSIPINCGEAVLQALQKYQVSYSHIAVSEGQNHLTITLGRETDPSNLKQFTSYLAALNLNFKSSFQSRTGLIHLIVY</sequence>
<comment type="caution">
    <text evidence="1">The sequence shown here is derived from an EMBL/GenBank/DDBJ whole genome shotgun (WGS) entry which is preliminary data.</text>
</comment>
<dbReference type="AlphaFoldDB" id="A0A4Q5LSW5"/>
<evidence type="ECO:0000313" key="2">
    <source>
        <dbReference type="Proteomes" id="UP000293162"/>
    </source>
</evidence>
<dbReference type="Proteomes" id="UP000293162">
    <property type="component" value="Unassembled WGS sequence"/>
</dbReference>
<accession>A0A4Q5LSW5</accession>
<dbReference type="EMBL" id="SEWF01000077">
    <property type="protein sequence ID" value="RYU92698.1"/>
    <property type="molecule type" value="Genomic_DNA"/>
</dbReference>